<dbReference type="GO" id="GO:0003676">
    <property type="term" value="F:nucleic acid binding"/>
    <property type="evidence" value="ECO:0007669"/>
    <property type="project" value="InterPro"/>
</dbReference>
<keyword evidence="4" id="KW-0378">Hydrolase</keyword>
<dbReference type="AlphaFoldDB" id="A0A0P6ERF0"/>
<evidence type="ECO:0000313" key="3">
    <source>
        <dbReference type="EMBL" id="JAJ17369.1"/>
    </source>
</evidence>
<reference evidence="3" key="1">
    <citation type="submission" date="2015-10" db="EMBL/GenBank/DDBJ databases">
        <title>Daphnia magna gene sets from two clonal populations assembled and annotated with EvidentialGene.</title>
        <authorList>
            <person name="Gilbert D."/>
            <person name="Podicheti R."/>
            <person name="Orsini L."/>
            <person name="Colbourne J."/>
            <person name="Pfrender M."/>
        </authorList>
    </citation>
    <scope>NUCLEOTIDE SEQUENCE</scope>
</reference>
<dbReference type="EMBL" id="GDIQ01058922">
    <property type="protein sequence ID" value="JAN35815.1"/>
    <property type="molecule type" value="Transcribed_RNA"/>
</dbReference>
<dbReference type="InterPro" id="IPR002562">
    <property type="entry name" value="3'-5'_exonuclease_dom"/>
</dbReference>
<dbReference type="OrthoDB" id="26838at2759"/>
<dbReference type="PANTHER" id="PTHR46628:SF1">
    <property type="entry name" value="PIRNA BIOGENESIS PROTEIN EXD1"/>
    <property type="match status" value="1"/>
</dbReference>
<dbReference type="Proteomes" id="UP001234178">
    <property type="component" value="Unassembled WGS sequence"/>
</dbReference>
<protein>
    <submittedName>
        <fullName evidence="4">Exonuclease 3'-5' domain-containing protein</fullName>
    </submittedName>
</protein>
<keyword evidence="6" id="KW-1185">Reference proteome</keyword>
<accession>A0A0P6ERF0</accession>
<dbReference type="EMBL" id="GDIP01206033">
    <property type="protein sequence ID" value="JAJ17369.1"/>
    <property type="molecule type" value="Transcribed_RNA"/>
</dbReference>
<feature type="compositionally biased region" description="Polar residues" evidence="1">
    <location>
        <begin position="75"/>
        <end position="86"/>
    </location>
</feature>
<evidence type="ECO:0000256" key="1">
    <source>
        <dbReference type="SAM" id="MobiDB-lite"/>
    </source>
</evidence>
<dbReference type="GO" id="GO:0034587">
    <property type="term" value="P:piRNA processing"/>
    <property type="evidence" value="ECO:0007669"/>
    <property type="project" value="TreeGrafter"/>
</dbReference>
<dbReference type="EMBL" id="GDIQ01068873">
    <property type="protein sequence ID" value="JAN25864.1"/>
    <property type="molecule type" value="Transcribed_RNA"/>
</dbReference>
<dbReference type="InterPro" id="IPR052144">
    <property type="entry name" value="piRNA_biogenesis_EXD1"/>
</dbReference>
<reference evidence="3" key="3">
    <citation type="submission" date="2015-10" db="EMBL/GenBank/DDBJ databases">
        <authorList>
            <person name="Gilbert D.G."/>
        </authorList>
    </citation>
    <scope>NUCLEOTIDE SEQUENCE</scope>
</reference>
<feature type="region of interest" description="Disordered" evidence="1">
    <location>
        <begin position="75"/>
        <end position="94"/>
    </location>
</feature>
<dbReference type="EMBL" id="JAOYFB010000005">
    <property type="protein sequence ID" value="KAK4017035.1"/>
    <property type="molecule type" value="Genomic_DNA"/>
</dbReference>
<sequence length="443" mass="49332">MSCEIGQKIVGRRVVIETQTGKVTGDVRNVDTSYSKLSLVNGVAVPTGVKLPELYRIYVKDIVSITLADEEVLNSENSASNSSQLPLKSPPHQEKKTKPLLLLSQIEKKGSAVLSPQLTSFSNDRKNQPLVMQKVLPAHIKTLDNSIQTDILTNKVPFTRDGDASLSSTLPNYTIIEEIDGLYNSAIDRLEKESVIGLSMEGIRIGRFGLVCWIGVAMSDHAFLFDVCSLGPTGVKLGLAKILVNDKIVKVTHDCRFMSDAFIHQYGVKLNNVFDTQVGALVVEKKKYGRFSKFVPGLPRCLSDFFSLPSNLMYHPRKRQGHDMEDEAIWKLRPLPQHLVEGAVFNVCWLKRLRLAIMETLLTEVTLGTSLYLKEVGDLEAESVSEKRVAAHLIPMSFKQLASQPKILSSNGDLHEDFHDSVPQNGCDPYVSFTRHISHVRKH</sequence>
<evidence type="ECO:0000313" key="6">
    <source>
        <dbReference type="Proteomes" id="UP001234178"/>
    </source>
</evidence>
<dbReference type="InterPro" id="IPR036397">
    <property type="entry name" value="RNaseH_sf"/>
</dbReference>
<dbReference type="SMART" id="SM00474">
    <property type="entry name" value="35EXOc"/>
    <property type="match status" value="1"/>
</dbReference>
<keyword evidence="4" id="KW-0540">Nuclease</keyword>
<evidence type="ECO:0000259" key="2">
    <source>
        <dbReference type="SMART" id="SM00474"/>
    </source>
</evidence>
<gene>
    <name evidence="5" type="ORF">OUZ56_031991</name>
</gene>
<evidence type="ECO:0000313" key="4">
    <source>
        <dbReference type="EMBL" id="JAN35815.1"/>
    </source>
</evidence>
<dbReference type="GO" id="GO:1990923">
    <property type="term" value="C:PET complex"/>
    <property type="evidence" value="ECO:0007669"/>
    <property type="project" value="TreeGrafter"/>
</dbReference>
<dbReference type="Pfam" id="PF01612">
    <property type="entry name" value="DNA_pol_A_exo1"/>
    <property type="match status" value="1"/>
</dbReference>
<dbReference type="SUPFAM" id="SSF53098">
    <property type="entry name" value="Ribonuclease H-like"/>
    <property type="match status" value="1"/>
</dbReference>
<reference evidence="5 6" key="4">
    <citation type="journal article" date="2023" name="Nucleic Acids Res.">
        <title>The hologenome of Daphnia magna reveals possible DNA methylation and microbiome-mediated evolution of the host genome.</title>
        <authorList>
            <person name="Chaturvedi A."/>
            <person name="Li X."/>
            <person name="Dhandapani V."/>
            <person name="Marshall H."/>
            <person name="Kissane S."/>
            <person name="Cuenca-Cambronero M."/>
            <person name="Asole G."/>
            <person name="Calvet F."/>
            <person name="Ruiz-Romero M."/>
            <person name="Marangio P."/>
            <person name="Guigo R."/>
            <person name="Rago D."/>
            <person name="Mirbahai L."/>
            <person name="Eastwood N."/>
            <person name="Colbourne J.K."/>
            <person name="Zhou J."/>
            <person name="Mallon E."/>
            <person name="Orsini L."/>
        </authorList>
    </citation>
    <scope>NUCLEOTIDE SEQUENCE [LARGE SCALE GENOMIC DNA]</scope>
    <source>
        <strain evidence="5">LRV0_1</strain>
    </source>
</reference>
<reference evidence="4" key="2">
    <citation type="submission" date="2015-10" db="EMBL/GenBank/DDBJ databases">
        <title>EvidentialGene: Evidence-directed Construction of Complete mRNA Transcriptomes without Genomes.</title>
        <authorList>
            <person name="Gilbert D.G."/>
        </authorList>
    </citation>
    <scope>NUCLEOTIDE SEQUENCE</scope>
</reference>
<dbReference type="Gene3D" id="3.30.420.10">
    <property type="entry name" value="Ribonuclease H-like superfamily/Ribonuclease H"/>
    <property type="match status" value="1"/>
</dbReference>
<keyword evidence="4" id="KW-0269">Exonuclease</keyword>
<dbReference type="InterPro" id="IPR012337">
    <property type="entry name" value="RNaseH-like_sf"/>
</dbReference>
<organism evidence="4">
    <name type="scientific">Daphnia magna</name>
    <dbReference type="NCBI Taxonomy" id="35525"/>
    <lineage>
        <taxon>Eukaryota</taxon>
        <taxon>Metazoa</taxon>
        <taxon>Ecdysozoa</taxon>
        <taxon>Arthropoda</taxon>
        <taxon>Crustacea</taxon>
        <taxon>Branchiopoda</taxon>
        <taxon>Diplostraca</taxon>
        <taxon>Cladocera</taxon>
        <taxon>Anomopoda</taxon>
        <taxon>Daphniidae</taxon>
        <taxon>Daphnia</taxon>
    </lineage>
</organism>
<dbReference type="KEGG" id="dmk:116924242"/>
<evidence type="ECO:0000313" key="5">
    <source>
        <dbReference type="EMBL" id="KAK4017035.1"/>
    </source>
</evidence>
<feature type="domain" description="3'-5' exonuclease" evidence="2">
    <location>
        <begin position="173"/>
        <end position="362"/>
    </location>
</feature>
<name>A0A0P6ERF0_9CRUS</name>
<proteinExistence type="predicted"/>
<dbReference type="GO" id="GO:0008408">
    <property type="term" value="F:3'-5' exonuclease activity"/>
    <property type="evidence" value="ECO:0007669"/>
    <property type="project" value="InterPro"/>
</dbReference>
<dbReference type="PANTHER" id="PTHR46628">
    <property type="entry name" value="PIRNA BIOGENESIS PROTEIN EXD1"/>
    <property type="match status" value="1"/>
</dbReference>